<dbReference type="Gramene" id="ONK77918">
    <property type="protein sequence ID" value="ONK77918"/>
    <property type="gene ID" value="A4U43_C02F12300"/>
</dbReference>
<dbReference type="Proteomes" id="UP000243459">
    <property type="component" value="Chromosome 2"/>
</dbReference>
<keyword evidence="2" id="KW-1185">Reference proteome</keyword>
<dbReference type="EMBL" id="CM007382">
    <property type="protein sequence ID" value="ONK77918.1"/>
    <property type="molecule type" value="Genomic_DNA"/>
</dbReference>
<protein>
    <submittedName>
        <fullName evidence="1">Uncharacterized protein</fullName>
    </submittedName>
</protein>
<accession>A0A5P1FHW1</accession>
<reference evidence="2" key="1">
    <citation type="journal article" date="2017" name="Nat. Commun.">
        <title>The asparagus genome sheds light on the origin and evolution of a young Y chromosome.</title>
        <authorList>
            <person name="Harkess A."/>
            <person name="Zhou J."/>
            <person name="Xu C."/>
            <person name="Bowers J.E."/>
            <person name="Van der Hulst R."/>
            <person name="Ayyampalayam S."/>
            <person name="Mercati F."/>
            <person name="Riccardi P."/>
            <person name="McKain M.R."/>
            <person name="Kakrana A."/>
            <person name="Tang H."/>
            <person name="Ray J."/>
            <person name="Groenendijk J."/>
            <person name="Arikit S."/>
            <person name="Mathioni S.M."/>
            <person name="Nakano M."/>
            <person name="Shan H."/>
            <person name="Telgmann-Rauber A."/>
            <person name="Kanno A."/>
            <person name="Yue Z."/>
            <person name="Chen H."/>
            <person name="Li W."/>
            <person name="Chen Y."/>
            <person name="Xu X."/>
            <person name="Zhang Y."/>
            <person name="Luo S."/>
            <person name="Chen H."/>
            <person name="Gao J."/>
            <person name="Mao Z."/>
            <person name="Pires J.C."/>
            <person name="Luo M."/>
            <person name="Kudrna D."/>
            <person name="Wing R.A."/>
            <person name="Meyers B.C."/>
            <person name="Yi K."/>
            <person name="Kong H."/>
            <person name="Lavrijsen P."/>
            <person name="Sunseri F."/>
            <person name="Falavigna A."/>
            <person name="Ye Y."/>
            <person name="Leebens-Mack J.H."/>
            <person name="Chen G."/>
        </authorList>
    </citation>
    <scope>NUCLEOTIDE SEQUENCE [LARGE SCALE GENOMIC DNA]</scope>
    <source>
        <strain evidence="2">cv. DH0086</strain>
    </source>
</reference>
<dbReference type="AlphaFoldDB" id="A0A5P1FHW1"/>
<name>A0A5P1FHW1_ASPOF</name>
<sequence length="215" mass="23200">MAEYVASLASILQDWMDSRGHKVFDIDNDTYLDDPYDSVHADEAGGSSHILDAKPKPRVDMTTASAPTRMSSSIPVENLAMSKPIKDMTTSELPKEAKLRVKPDPELQTNKEGEPIATVKKSNEVEVGAIGDELAITVTMIAMIVWIFEPLIVPTQASPTLPDISSNDSNDCMISATPTTTNEALAIAIEVCSSWQAAINIPSSLDSSDLIKPEI</sequence>
<gene>
    <name evidence="1" type="ORF">A4U43_C02F12300</name>
</gene>
<proteinExistence type="predicted"/>
<organism evidence="1 2">
    <name type="scientific">Asparagus officinalis</name>
    <name type="common">Garden asparagus</name>
    <dbReference type="NCBI Taxonomy" id="4686"/>
    <lineage>
        <taxon>Eukaryota</taxon>
        <taxon>Viridiplantae</taxon>
        <taxon>Streptophyta</taxon>
        <taxon>Embryophyta</taxon>
        <taxon>Tracheophyta</taxon>
        <taxon>Spermatophyta</taxon>
        <taxon>Magnoliopsida</taxon>
        <taxon>Liliopsida</taxon>
        <taxon>Asparagales</taxon>
        <taxon>Asparagaceae</taxon>
        <taxon>Asparagoideae</taxon>
        <taxon>Asparagus</taxon>
    </lineage>
</organism>
<evidence type="ECO:0000313" key="1">
    <source>
        <dbReference type="EMBL" id="ONK77918.1"/>
    </source>
</evidence>
<evidence type="ECO:0000313" key="2">
    <source>
        <dbReference type="Proteomes" id="UP000243459"/>
    </source>
</evidence>